<dbReference type="Pfam" id="PF01336">
    <property type="entry name" value="tRNA_anti-codon"/>
    <property type="match status" value="1"/>
</dbReference>
<evidence type="ECO:0000259" key="1">
    <source>
        <dbReference type="Pfam" id="PF01336"/>
    </source>
</evidence>
<dbReference type="InterPro" id="IPR004365">
    <property type="entry name" value="NA-bd_OB_tRNA"/>
</dbReference>
<dbReference type="GO" id="GO:0008408">
    <property type="term" value="F:3'-5' exonuclease activity"/>
    <property type="evidence" value="ECO:0007669"/>
    <property type="project" value="InterPro"/>
</dbReference>
<dbReference type="PATRIC" id="fig|1618736.3.peg.428"/>
<sequence length="379" mass="42707">NWEEVDKFRYAVGKKIPKEMAAQYEKFTKGIVANGQTQEFAEKLWKLFEPFQAYGFNKAHAASYGKVAYQTAYMKAHYPVEYMAAILTAESGDVEKISEIIKECKNMKIPVLPPNINESFGGFTCLSKKQGVNIDKENKSEKIRFGLYTIKNLGTDISDSIIAERKLNGKFKSISDFLDRIKHKNLNKKSMEALIKSGCMDEWADRGVLLANLEAMLQYNHETNKQNENQVSLFGGASAIKAPEFKMQPAQEATQTEKLLWEKELLGLYISGHPLDRLRDKLEKRDINIKKIKKEMGNGMPVTIAGIIETVRSVVTKNNDRMAFLKISDLTDSIEAVAFPSIFKASIDILVPEKCIAFSGKVSNRNGEKSIIIEAVKEI</sequence>
<dbReference type="InterPro" id="IPR029460">
    <property type="entry name" value="DNAPol_HHH"/>
</dbReference>
<dbReference type="CDD" id="cd04485">
    <property type="entry name" value="DnaE_OBF"/>
    <property type="match status" value="1"/>
</dbReference>
<reference evidence="3 4" key="1">
    <citation type="journal article" date="2015" name="Nature">
        <title>rRNA introns, odd ribosomes, and small enigmatic genomes across a large radiation of phyla.</title>
        <authorList>
            <person name="Brown C.T."/>
            <person name="Hug L.A."/>
            <person name="Thomas B.C."/>
            <person name="Sharon I."/>
            <person name="Castelle C.J."/>
            <person name="Singh A."/>
            <person name="Wilkins M.J."/>
            <person name="Williams K.H."/>
            <person name="Banfield J.F."/>
        </authorList>
    </citation>
    <scope>NUCLEOTIDE SEQUENCE [LARGE SCALE GENOMIC DNA]</scope>
</reference>
<feature type="non-terminal residue" evidence="3">
    <location>
        <position position="1"/>
    </location>
</feature>
<organism evidence="3 4">
    <name type="scientific">Candidatus Nomurabacteria bacterium GW2011_GWA2_41_25</name>
    <dbReference type="NCBI Taxonomy" id="1618736"/>
    <lineage>
        <taxon>Bacteria</taxon>
        <taxon>Candidatus Nomuraibacteriota</taxon>
    </lineage>
</organism>
<gene>
    <name evidence="3" type="ORF">UU58_C0012G0001</name>
</gene>
<dbReference type="Proteomes" id="UP000034236">
    <property type="component" value="Unassembled WGS sequence"/>
</dbReference>
<feature type="domain" description="DNA polymerase helix-hairpin-helix motif" evidence="2">
    <location>
        <begin position="108"/>
        <end position="204"/>
    </location>
</feature>
<evidence type="ECO:0000313" key="4">
    <source>
        <dbReference type="Proteomes" id="UP000034236"/>
    </source>
</evidence>
<dbReference type="Gene3D" id="1.10.150.870">
    <property type="match status" value="1"/>
</dbReference>
<proteinExistence type="predicted"/>
<protein>
    <submittedName>
        <fullName evidence="3">Polymerase III, alpha subunit protein</fullName>
    </submittedName>
</protein>
<dbReference type="PANTHER" id="PTHR32294">
    <property type="entry name" value="DNA POLYMERASE III SUBUNIT ALPHA"/>
    <property type="match status" value="1"/>
</dbReference>
<evidence type="ECO:0000313" key="3">
    <source>
        <dbReference type="EMBL" id="KKS03996.1"/>
    </source>
</evidence>
<dbReference type="EMBL" id="LCBE01000012">
    <property type="protein sequence ID" value="KKS03996.1"/>
    <property type="molecule type" value="Genomic_DNA"/>
</dbReference>
<dbReference type="GO" id="GO:0006260">
    <property type="term" value="P:DNA replication"/>
    <property type="evidence" value="ECO:0007669"/>
    <property type="project" value="InterPro"/>
</dbReference>
<accession>A0A0G0Y3F6</accession>
<dbReference type="GO" id="GO:0003676">
    <property type="term" value="F:nucleic acid binding"/>
    <property type="evidence" value="ECO:0007669"/>
    <property type="project" value="InterPro"/>
</dbReference>
<dbReference type="AlphaFoldDB" id="A0A0G0Y3F6"/>
<feature type="domain" description="OB" evidence="1">
    <location>
        <begin position="302"/>
        <end position="378"/>
    </location>
</feature>
<dbReference type="Gene3D" id="2.40.50.140">
    <property type="entry name" value="Nucleic acid-binding proteins"/>
    <property type="match status" value="1"/>
</dbReference>
<dbReference type="PANTHER" id="PTHR32294:SF0">
    <property type="entry name" value="DNA POLYMERASE III SUBUNIT ALPHA"/>
    <property type="match status" value="1"/>
</dbReference>
<dbReference type="InterPro" id="IPR004805">
    <property type="entry name" value="DnaE2/DnaE/PolC"/>
</dbReference>
<evidence type="ECO:0000259" key="2">
    <source>
        <dbReference type="Pfam" id="PF14579"/>
    </source>
</evidence>
<comment type="caution">
    <text evidence="3">The sequence shown here is derived from an EMBL/GenBank/DDBJ whole genome shotgun (WGS) entry which is preliminary data.</text>
</comment>
<dbReference type="InterPro" id="IPR012340">
    <property type="entry name" value="NA-bd_OB-fold"/>
</dbReference>
<dbReference type="Pfam" id="PF14579">
    <property type="entry name" value="HHH_6"/>
    <property type="match status" value="1"/>
</dbReference>
<name>A0A0G0Y3F6_9BACT</name>